<gene>
    <name evidence="1" type="ORF">JHL16_10990</name>
</gene>
<evidence type="ECO:0000313" key="2">
    <source>
        <dbReference type="Proteomes" id="UP000616151"/>
    </source>
</evidence>
<dbReference type="EMBL" id="JAENHL010000006">
    <property type="protein sequence ID" value="MBK1866881.1"/>
    <property type="molecule type" value="Genomic_DNA"/>
</dbReference>
<organism evidence="1 2">
    <name type="scientific">Taklimakanibacter albus</name>
    <dbReference type="NCBI Taxonomy" id="2800327"/>
    <lineage>
        <taxon>Bacteria</taxon>
        <taxon>Pseudomonadati</taxon>
        <taxon>Pseudomonadota</taxon>
        <taxon>Alphaproteobacteria</taxon>
        <taxon>Hyphomicrobiales</taxon>
        <taxon>Aestuariivirgaceae</taxon>
        <taxon>Taklimakanibacter</taxon>
    </lineage>
</organism>
<proteinExistence type="predicted"/>
<protein>
    <submittedName>
        <fullName evidence="1">DsbA family oxidoreductase</fullName>
    </submittedName>
</protein>
<dbReference type="Proteomes" id="UP000616151">
    <property type="component" value="Unassembled WGS sequence"/>
</dbReference>
<keyword evidence="2" id="KW-1185">Reference proteome</keyword>
<accession>A0ACC5R2K1</accession>
<evidence type="ECO:0000313" key="1">
    <source>
        <dbReference type="EMBL" id="MBK1866881.1"/>
    </source>
</evidence>
<comment type="caution">
    <text evidence="1">The sequence shown here is derived from an EMBL/GenBank/DDBJ whole genome shotgun (WGS) entry which is preliminary data.</text>
</comment>
<reference evidence="1" key="1">
    <citation type="submission" date="2021-01" db="EMBL/GenBank/DDBJ databases">
        <authorList>
            <person name="Sun Q."/>
        </authorList>
    </citation>
    <scope>NUCLEOTIDE SEQUENCE</scope>
    <source>
        <strain evidence="1">YIM B02566</strain>
    </source>
</reference>
<name>A0ACC5R2K1_9HYPH</name>
<sequence length="214" mass="23595">MSTPVIIDVVSDVVCPWCYVGKRRLEAAQRLLPDQQFAVFWRPFQLDPTIPKEGLPRKTYLERKFGNLERLTQTHAQLVEIGKVEGIPFAFDKITRSPNTLDAHRLIRWAHEAGKQTEMVERLFALYFTEGADIGNHEVLIKAAVEVGLDGALVTQLLNTGADLDPVIAEINGAGKMGISGVPTFIFASRYAISGAHPAETIKKAIEQTALTAT</sequence>